<keyword evidence="1 4" id="KW-0349">Heme</keyword>
<evidence type="ECO:0000256" key="2">
    <source>
        <dbReference type="ARBA" id="ARBA00022723"/>
    </source>
</evidence>
<dbReference type="InterPro" id="IPR011041">
    <property type="entry name" value="Quinoprot_gluc/sorb_DH_b-prop"/>
</dbReference>
<keyword evidence="3 4" id="KW-0408">Iron</keyword>
<dbReference type="EMBL" id="JAUFQS010000013">
    <property type="protein sequence ID" value="MDN3688844.1"/>
    <property type="molecule type" value="Genomic_DNA"/>
</dbReference>
<name>A0ABT8CA05_9BACT</name>
<dbReference type="PROSITE" id="PS51257">
    <property type="entry name" value="PROKAR_LIPOPROTEIN"/>
    <property type="match status" value="1"/>
</dbReference>
<evidence type="ECO:0000259" key="5">
    <source>
        <dbReference type="PROSITE" id="PS51007"/>
    </source>
</evidence>
<dbReference type="SUPFAM" id="SSF46626">
    <property type="entry name" value="Cytochrome c"/>
    <property type="match status" value="1"/>
</dbReference>
<keyword evidence="2 4" id="KW-0479">Metal-binding</keyword>
<sequence>MKNSTISALLLLLGMFSCGPDSRDEAPLLFVPEDLEVTLWASSPLFHNPTNMDVDAKGRVWLTEAVNYRDFRNADGHLVQEAGDRIMILEDRDGDGKADTSQVFVQDEDLRSPLGIAVVGNQVIVSCSPNVIVYTDTDGDDQPDDKAVFLTGFGGKDHDHGLHAGQLGPDGKWYFITGNAGPHHVKDKDGWTLRSGSVYNEYTPYSTENVPSQVSDDGKVYTGGLIIRINPDGSGMEVMAHNFRNAYEVFVDSFGNMWQSDNDDQTASCRTTWLMEGSNAGFFSEEGDRTWQADRRPGQTIADAHWHQHDPGVLPAGDIYGAGSPTGMLRIEGDELGEEYRGLLLSADAGRNIIFGYHPKPEASGYSLADRQNFIASVDVDNEGYIWHQVEADTSKWFRPSDVTLGTDGSLFVADWYDPIVGGHQMRDKEGQGKIYRITRKGQDYPTPSIDFATVSGQVAALRNPAVHVRAKAAQLLPKQGAAVIPELETLLDAPNPFYQARAIWLLAGMGAPGIGKIKPFLKGDNRELVLTTVRALAAHAPETFLREAKALLLSADPLVRRELAILLRNTDYEKTAPLYTALIEGYDGKDPWYRNSLGIALSERANEVFEAEWQGLDPLKWSPAQASLIWELHPEAAVPALKLRIQSEALSSEERMQALETLAFIPHKGAVEAFLDLSDEEGILAEKARWWLQFRKYNEWQAFLEDWEPPLDNLPAPQPELLVSVNRLSDSLATGDEQQEALNSLAESPEGRLHLALLAVKGSFPDSLQAQLPEEWPSEGRPAVKHLLAQFFGRPQEVEEAAVNELEGDAAAGKVLAAQNCLVCHRIGESGNEIGPNLSGIRQKIDAPTLVNAIVQPDAAIGFGSEAWLVRLKNGAVLYGLLQSNGPVVTVLDSQGQRFVIPASEVAEKRQVPLSLMPKPAEMGLTAQGIADIRAYLMQGDL</sequence>
<proteinExistence type="predicted"/>
<dbReference type="InterPro" id="IPR013427">
    <property type="entry name" value="Haem-bd_dom_put"/>
</dbReference>
<dbReference type="PROSITE" id="PS51007">
    <property type="entry name" value="CYTC"/>
    <property type="match status" value="1"/>
</dbReference>
<dbReference type="InterPro" id="IPR011989">
    <property type="entry name" value="ARM-like"/>
</dbReference>
<evidence type="ECO:0000313" key="6">
    <source>
        <dbReference type="EMBL" id="MDN3688844.1"/>
    </source>
</evidence>
<dbReference type="InterPro" id="IPR055557">
    <property type="entry name" value="DUF7133"/>
</dbReference>
<dbReference type="InterPro" id="IPR016024">
    <property type="entry name" value="ARM-type_fold"/>
</dbReference>
<dbReference type="Gene3D" id="1.25.10.10">
    <property type="entry name" value="Leucine-rich Repeat Variant"/>
    <property type="match status" value="1"/>
</dbReference>
<evidence type="ECO:0000313" key="7">
    <source>
        <dbReference type="Proteomes" id="UP001236663"/>
    </source>
</evidence>
<dbReference type="SUPFAM" id="SSF48371">
    <property type="entry name" value="ARM repeat"/>
    <property type="match status" value="1"/>
</dbReference>
<dbReference type="InterPro" id="IPR036909">
    <property type="entry name" value="Cyt_c-like_dom_sf"/>
</dbReference>
<dbReference type="InterPro" id="IPR013428">
    <property type="entry name" value="Membrane-bound_put_N"/>
</dbReference>
<dbReference type="InterPro" id="IPR009056">
    <property type="entry name" value="Cyt_c-like_dom"/>
</dbReference>
<dbReference type="RefSeq" id="WP_163385518.1">
    <property type="nucleotide sequence ID" value="NZ_JAUFQS010000013.1"/>
</dbReference>
<dbReference type="PANTHER" id="PTHR33546">
    <property type="entry name" value="LARGE, MULTIFUNCTIONAL SECRETED PROTEIN-RELATED"/>
    <property type="match status" value="1"/>
</dbReference>
<dbReference type="NCBIfam" id="TIGR02603">
    <property type="entry name" value="CxxCH_TIGR02603"/>
    <property type="match status" value="1"/>
</dbReference>
<evidence type="ECO:0000256" key="3">
    <source>
        <dbReference type="ARBA" id="ARBA00023004"/>
    </source>
</evidence>
<protein>
    <submittedName>
        <fullName evidence="6">C-type cytochrome</fullName>
    </submittedName>
</protein>
<dbReference type="InterPro" id="IPR011042">
    <property type="entry name" value="6-blade_b-propeller_TolB-like"/>
</dbReference>
<dbReference type="NCBIfam" id="TIGR02604">
    <property type="entry name" value="Piru_Ver_Nterm"/>
    <property type="match status" value="1"/>
</dbReference>
<dbReference type="Gene3D" id="1.10.760.10">
    <property type="entry name" value="Cytochrome c-like domain"/>
    <property type="match status" value="1"/>
</dbReference>
<evidence type="ECO:0000256" key="4">
    <source>
        <dbReference type="PROSITE-ProRule" id="PRU00433"/>
    </source>
</evidence>
<comment type="caution">
    <text evidence="6">The sequence shown here is derived from an EMBL/GenBank/DDBJ whole genome shotgun (WGS) entry which is preliminary data.</text>
</comment>
<dbReference type="Proteomes" id="UP001236663">
    <property type="component" value="Unassembled WGS sequence"/>
</dbReference>
<reference evidence="7" key="1">
    <citation type="journal article" date="2019" name="Int. J. Syst. Evol. Microbiol.">
        <title>The Global Catalogue of Microorganisms (GCM) 10K type strain sequencing project: providing services to taxonomists for standard genome sequencing and annotation.</title>
        <authorList>
            <consortium name="The Broad Institute Genomics Platform"/>
            <consortium name="The Broad Institute Genome Sequencing Center for Infectious Disease"/>
            <person name="Wu L."/>
            <person name="Ma J."/>
        </authorList>
    </citation>
    <scope>NUCLEOTIDE SEQUENCE [LARGE SCALE GENOMIC DNA]</scope>
    <source>
        <strain evidence="7">CECT 7706</strain>
    </source>
</reference>
<dbReference type="SUPFAM" id="SSF50952">
    <property type="entry name" value="Soluble quinoprotein glucose dehydrogenase"/>
    <property type="match status" value="1"/>
</dbReference>
<feature type="domain" description="Cytochrome c" evidence="5">
    <location>
        <begin position="809"/>
        <end position="942"/>
    </location>
</feature>
<dbReference type="Pfam" id="PF23500">
    <property type="entry name" value="DUF7133"/>
    <property type="match status" value="1"/>
</dbReference>
<gene>
    <name evidence="6" type="ORF">QWZ15_13470</name>
</gene>
<dbReference type="PANTHER" id="PTHR33546:SF1">
    <property type="entry name" value="LARGE, MULTIFUNCTIONAL SECRETED PROTEIN"/>
    <property type="match status" value="1"/>
</dbReference>
<organism evidence="6 7">
    <name type="scientific">Cyclobacterium jeungdonense</name>
    <dbReference type="NCBI Taxonomy" id="708087"/>
    <lineage>
        <taxon>Bacteria</taxon>
        <taxon>Pseudomonadati</taxon>
        <taxon>Bacteroidota</taxon>
        <taxon>Cytophagia</taxon>
        <taxon>Cytophagales</taxon>
        <taxon>Cyclobacteriaceae</taxon>
        <taxon>Cyclobacterium</taxon>
    </lineage>
</organism>
<keyword evidence="7" id="KW-1185">Reference proteome</keyword>
<accession>A0ABT8CA05</accession>
<dbReference type="Gene3D" id="2.120.10.30">
    <property type="entry name" value="TolB, C-terminal domain"/>
    <property type="match status" value="1"/>
</dbReference>
<evidence type="ECO:0000256" key="1">
    <source>
        <dbReference type="ARBA" id="ARBA00022617"/>
    </source>
</evidence>